<evidence type="ECO:0000313" key="3">
    <source>
        <dbReference type="Proteomes" id="UP001151760"/>
    </source>
</evidence>
<feature type="region of interest" description="Disordered" evidence="1">
    <location>
        <begin position="124"/>
        <end position="205"/>
    </location>
</feature>
<feature type="compositionally biased region" description="Polar residues" evidence="1">
    <location>
        <begin position="149"/>
        <end position="170"/>
    </location>
</feature>
<evidence type="ECO:0000256" key="1">
    <source>
        <dbReference type="SAM" id="MobiDB-lite"/>
    </source>
</evidence>
<dbReference type="Proteomes" id="UP001151760">
    <property type="component" value="Unassembled WGS sequence"/>
</dbReference>
<reference evidence="2" key="1">
    <citation type="journal article" date="2022" name="Int. J. Mol. Sci.">
        <title>Draft Genome of Tanacetum Coccineum: Genomic Comparison of Closely Related Tanacetum-Family Plants.</title>
        <authorList>
            <person name="Yamashiro T."/>
            <person name="Shiraishi A."/>
            <person name="Nakayama K."/>
            <person name="Satake H."/>
        </authorList>
    </citation>
    <scope>NUCLEOTIDE SEQUENCE</scope>
</reference>
<proteinExistence type="predicted"/>
<name>A0ABQ5D0D1_9ASTR</name>
<gene>
    <name evidence="2" type="ORF">Tco_0910844</name>
</gene>
<accession>A0ABQ5D0D1</accession>
<feature type="compositionally biased region" description="Low complexity" evidence="1">
    <location>
        <begin position="124"/>
        <end position="141"/>
    </location>
</feature>
<evidence type="ECO:0000313" key="2">
    <source>
        <dbReference type="EMBL" id="GJT30569.1"/>
    </source>
</evidence>
<feature type="region of interest" description="Disordered" evidence="1">
    <location>
        <begin position="233"/>
        <end position="278"/>
    </location>
</feature>
<protein>
    <submittedName>
        <fullName evidence="2">Uncharacterized protein</fullName>
    </submittedName>
</protein>
<dbReference type="EMBL" id="BQNB010014637">
    <property type="protein sequence ID" value="GJT30569.1"/>
    <property type="molecule type" value="Genomic_DNA"/>
</dbReference>
<sequence length="589" mass="67249">MINKIQRPIVYDALSRSNFNGQDTMVPLSVASLDRFARFSWHGSGSCSVDKFTETLGFLFCCMVVSVLGLFEVLGGSDNSLFIEKKLIQVLKIHTDDNVADLLTKDFDGLRFNFLVLKVRDQQSSGSQPIPTISIPSTSQTPIPPLTEPSISAPTRITDTQEPKIPQSQIARVDSGNIMSLLSGPMDAPLPESANTSRSAEKELTKTKQTFGDAVQTLVNIVKTLEVSLKRKSKKVVLSESEGEEAENSSKQGRKSQDDRSEDFITPSNSREAQEQDISPTLLDAAKTLKWVASGDVSTYKGHDQEIYTDEMIAKRMEEEIEMTDQQKQRMAQVQFEAQYYTEEDWDIIRPKLKANVELVKNMKGEGTWNLSPLKKLTFEEIKKKFDKLVNQFDTFVPMGLEATKARMKRYSEELQTGTSKKQKTVDDLRFAELQEKLMLKMFGPQKRKLEKTRIIKEQMEVIQFNEFGSMLKDITRDDLTELYRLVMQKYGENRPEDVYDRCHIILYLHWTLFDIGSSCYLYVTERKYLLSSDACQAMLDIKLQGGKQNEECYQLLKLIEKQEDATLKIMVFERILSSSEDQSKKLDD</sequence>
<comment type="caution">
    <text evidence="2">The sequence shown here is derived from an EMBL/GenBank/DDBJ whole genome shotgun (WGS) entry which is preliminary data.</text>
</comment>
<feature type="compositionally biased region" description="Polar residues" evidence="1">
    <location>
        <begin position="266"/>
        <end position="278"/>
    </location>
</feature>
<reference evidence="2" key="2">
    <citation type="submission" date="2022-01" db="EMBL/GenBank/DDBJ databases">
        <authorList>
            <person name="Yamashiro T."/>
            <person name="Shiraishi A."/>
            <person name="Satake H."/>
            <person name="Nakayama K."/>
        </authorList>
    </citation>
    <scope>NUCLEOTIDE SEQUENCE</scope>
</reference>
<organism evidence="2 3">
    <name type="scientific">Tanacetum coccineum</name>
    <dbReference type="NCBI Taxonomy" id="301880"/>
    <lineage>
        <taxon>Eukaryota</taxon>
        <taxon>Viridiplantae</taxon>
        <taxon>Streptophyta</taxon>
        <taxon>Embryophyta</taxon>
        <taxon>Tracheophyta</taxon>
        <taxon>Spermatophyta</taxon>
        <taxon>Magnoliopsida</taxon>
        <taxon>eudicotyledons</taxon>
        <taxon>Gunneridae</taxon>
        <taxon>Pentapetalae</taxon>
        <taxon>asterids</taxon>
        <taxon>campanulids</taxon>
        <taxon>Asterales</taxon>
        <taxon>Asteraceae</taxon>
        <taxon>Asteroideae</taxon>
        <taxon>Anthemideae</taxon>
        <taxon>Anthemidinae</taxon>
        <taxon>Tanacetum</taxon>
    </lineage>
</organism>
<keyword evidence="3" id="KW-1185">Reference proteome</keyword>